<dbReference type="EMBL" id="BQXU01000001">
    <property type="protein sequence ID" value="GKT39860.1"/>
    <property type="molecule type" value="Genomic_DNA"/>
</dbReference>
<evidence type="ECO:0000313" key="2">
    <source>
        <dbReference type="Proteomes" id="UP001055115"/>
    </source>
</evidence>
<proteinExistence type="predicted"/>
<keyword evidence="2" id="KW-1185">Reference proteome</keyword>
<evidence type="ECO:0000313" key="1">
    <source>
        <dbReference type="EMBL" id="GKT39860.1"/>
    </source>
</evidence>
<dbReference type="InterPro" id="IPR014710">
    <property type="entry name" value="RmlC-like_jellyroll"/>
</dbReference>
<dbReference type="GeneID" id="73320843"/>
<protein>
    <submittedName>
        <fullName evidence="1">Uncharacterized protein</fullName>
    </submittedName>
</protein>
<gene>
    <name evidence="1" type="ORF">ColSpa_00041</name>
</gene>
<reference evidence="1 2" key="1">
    <citation type="submission" date="2022-03" db="EMBL/GenBank/DDBJ databases">
        <title>Genome data of Colletotrichum spp.</title>
        <authorList>
            <person name="Utami Y.D."/>
            <person name="Hiruma K."/>
        </authorList>
    </citation>
    <scope>NUCLEOTIDE SEQUENCE [LARGE SCALE GENOMIC DNA]</scope>
    <source>
        <strain evidence="1 2">MAFF 239500</strain>
    </source>
</reference>
<organism evidence="1 2">
    <name type="scientific">Colletotrichum spaethianum</name>
    <dbReference type="NCBI Taxonomy" id="700344"/>
    <lineage>
        <taxon>Eukaryota</taxon>
        <taxon>Fungi</taxon>
        <taxon>Dikarya</taxon>
        <taxon>Ascomycota</taxon>
        <taxon>Pezizomycotina</taxon>
        <taxon>Sordariomycetes</taxon>
        <taxon>Hypocreomycetidae</taxon>
        <taxon>Glomerellales</taxon>
        <taxon>Glomerellaceae</taxon>
        <taxon>Colletotrichum</taxon>
        <taxon>Colletotrichum spaethianum species complex</taxon>
    </lineage>
</organism>
<dbReference type="Gene3D" id="2.60.120.10">
    <property type="entry name" value="Jelly Rolls"/>
    <property type="match status" value="1"/>
</dbReference>
<dbReference type="Proteomes" id="UP001055115">
    <property type="component" value="Unassembled WGS sequence"/>
</dbReference>
<name>A0AA37NV27_9PEZI</name>
<accession>A0AA37NV27</accession>
<dbReference type="InterPro" id="IPR011051">
    <property type="entry name" value="RmlC_Cupin_sf"/>
</dbReference>
<dbReference type="RefSeq" id="XP_049122210.1">
    <property type="nucleotide sequence ID" value="XM_049266253.1"/>
</dbReference>
<dbReference type="SUPFAM" id="SSF51182">
    <property type="entry name" value="RmlC-like cupins"/>
    <property type="match status" value="1"/>
</dbReference>
<dbReference type="AlphaFoldDB" id="A0AA37NV27"/>
<comment type="caution">
    <text evidence="1">The sequence shown here is derived from an EMBL/GenBank/DDBJ whole genome shotgun (WGS) entry which is preliminary data.</text>
</comment>
<sequence>MKLLVKLLDAGQRLPIHAHLHRDWAREHVGAAHGKAEAWYLLTPGYVYLGLKEDVSLEGLLDLVVRQDIDAMLGKMMR</sequence>